<dbReference type="AlphaFoldDB" id="A0A9W4U8Z7"/>
<accession>A0A9W4U8Z7</accession>
<evidence type="ECO:0000313" key="2">
    <source>
        <dbReference type="Proteomes" id="UP001152607"/>
    </source>
</evidence>
<dbReference type="EMBL" id="CAOQHR010000002">
    <property type="protein sequence ID" value="CAI6322147.1"/>
    <property type="molecule type" value="Genomic_DNA"/>
</dbReference>
<evidence type="ECO:0000313" key="1">
    <source>
        <dbReference type="EMBL" id="CAI6322147.1"/>
    </source>
</evidence>
<proteinExistence type="predicted"/>
<comment type="caution">
    <text evidence="1">The sequence shown here is derived from an EMBL/GenBank/DDBJ whole genome shotgun (WGS) entry which is preliminary data.</text>
</comment>
<sequence>MHYNQGDLKSMRKVIESISIDASHAMDCRNQTHTLQTEIHELQKQLLGLIDKKQAVSDDLFIQEFRALGSWIKSFSRDFEVGDMSQIMCITDIRRSRLLNGARLPSGHVISNINYLIEAYMWSILIQEIFDSPFLMLGYRYGDLTDSFTSLFGNDHQNEWPIPHENVERWKYQTIEHFVQEVGFDAIAKGTPAPKNPVMAESISYQRESVIKHIAKPLTCLKTNLEFGNLRAIVNKAFKLSLQMNLQRCRLQAVFPTVGDGFRRENHHGLTSVKECEDVKRGVVAFTVNPGLAKWGDTHGQNLRERVDLVPTLVYVQPPATIKREYID</sequence>
<organism evidence="1 2">
    <name type="scientific">Periconia digitata</name>
    <dbReference type="NCBI Taxonomy" id="1303443"/>
    <lineage>
        <taxon>Eukaryota</taxon>
        <taxon>Fungi</taxon>
        <taxon>Dikarya</taxon>
        <taxon>Ascomycota</taxon>
        <taxon>Pezizomycotina</taxon>
        <taxon>Dothideomycetes</taxon>
        <taxon>Pleosporomycetidae</taxon>
        <taxon>Pleosporales</taxon>
        <taxon>Massarineae</taxon>
        <taxon>Periconiaceae</taxon>
        <taxon>Periconia</taxon>
    </lineage>
</organism>
<reference evidence="1" key="1">
    <citation type="submission" date="2023-01" db="EMBL/GenBank/DDBJ databases">
        <authorList>
            <person name="Van Ghelder C."/>
            <person name="Rancurel C."/>
        </authorList>
    </citation>
    <scope>NUCLEOTIDE SEQUENCE</scope>
    <source>
        <strain evidence="1">CNCM I-4278</strain>
    </source>
</reference>
<name>A0A9W4U8Z7_9PLEO</name>
<keyword evidence="2" id="KW-1185">Reference proteome</keyword>
<dbReference type="Proteomes" id="UP001152607">
    <property type="component" value="Unassembled WGS sequence"/>
</dbReference>
<dbReference type="OrthoDB" id="3545916at2759"/>
<gene>
    <name evidence="1" type="ORF">PDIGIT_LOCUS3640</name>
</gene>
<protein>
    <submittedName>
        <fullName evidence="1">Uncharacterized protein</fullName>
    </submittedName>
</protein>